<comment type="caution">
    <text evidence="1">The sequence shown here is derived from an EMBL/GenBank/DDBJ whole genome shotgun (WGS) entry which is preliminary data.</text>
</comment>
<sequence length="96" mass="11380">EEVKEEVEESDLKTYVKEAAYFLSLNKYSYNDLCWMLAEKIQKMSINLPSIEDIKKKAEEVFRSSCSYDELCWLNAEMDFLIKKSFLGKNANNFHY</sequence>
<organism evidence="1">
    <name type="scientific">marine sediment metagenome</name>
    <dbReference type="NCBI Taxonomy" id="412755"/>
    <lineage>
        <taxon>unclassified sequences</taxon>
        <taxon>metagenomes</taxon>
        <taxon>ecological metagenomes</taxon>
    </lineage>
</organism>
<dbReference type="EMBL" id="BART01013778">
    <property type="protein sequence ID" value="GAG81001.1"/>
    <property type="molecule type" value="Genomic_DNA"/>
</dbReference>
<dbReference type="AlphaFoldDB" id="X1C9I4"/>
<evidence type="ECO:0000313" key="1">
    <source>
        <dbReference type="EMBL" id="GAG81001.1"/>
    </source>
</evidence>
<gene>
    <name evidence="1" type="ORF">S01H4_27952</name>
</gene>
<accession>X1C9I4</accession>
<reference evidence="1" key="1">
    <citation type="journal article" date="2014" name="Front. Microbiol.">
        <title>High frequency of phylogenetically diverse reductive dehalogenase-homologous genes in deep subseafloor sedimentary metagenomes.</title>
        <authorList>
            <person name="Kawai M."/>
            <person name="Futagami T."/>
            <person name="Toyoda A."/>
            <person name="Takaki Y."/>
            <person name="Nishi S."/>
            <person name="Hori S."/>
            <person name="Arai W."/>
            <person name="Tsubouchi T."/>
            <person name="Morono Y."/>
            <person name="Uchiyama I."/>
            <person name="Ito T."/>
            <person name="Fujiyama A."/>
            <person name="Inagaki F."/>
            <person name="Takami H."/>
        </authorList>
    </citation>
    <scope>NUCLEOTIDE SEQUENCE</scope>
    <source>
        <strain evidence="1">Expedition CK06-06</strain>
    </source>
</reference>
<proteinExistence type="predicted"/>
<name>X1C9I4_9ZZZZ</name>
<feature type="non-terminal residue" evidence="1">
    <location>
        <position position="1"/>
    </location>
</feature>
<protein>
    <submittedName>
        <fullName evidence="1">Uncharacterized protein</fullName>
    </submittedName>
</protein>